<dbReference type="EMBL" id="JAGTPW010000088">
    <property type="protein sequence ID" value="MBR8646300.1"/>
    <property type="molecule type" value="Genomic_DNA"/>
</dbReference>
<accession>A0A941FRK1</accession>
<proteinExistence type="predicted"/>
<dbReference type="SUPFAM" id="SSF53756">
    <property type="entry name" value="UDP-Glycosyltransferase/glycogen phosphorylase"/>
    <property type="match status" value="1"/>
</dbReference>
<sequence length="65" mass="7281">MLIEAKCGLVAESRNVDEICQHILTMASNPALREELGENGHRYAKQHFQWSKNIKGLINVMEASG</sequence>
<dbReference type="Proteomes" id="UP000680045">
    <property type="component" value="Unassembled WGS sequence"/>
</dbReference>
<comment type="caution">
    <text evidence="1">The sequence shown here is derived from an EMBL/GenBank/DDBJ whole genome shotgun (WGS) entry which is preliminary data.</text>
</comment>
<gene>
    <name evidence="1" type="ORF">KEH51_28690</name>
</gene>
<evidence type="ECO:0008006" key="3">
    <source>
        <dbReference type="Google" id="ProtNLM"/>
    </source>
</evidence>
<organism evidence="1 2">
    <name type="scientific">Peribacillus frigoritolerans</name>
    <dbReference type="NCBI Taxonomy" id="450367"/>
    <lineage>
        <taxon>Bacteria</taxon>
        <taxon>Bacillati</taxon>
        <taxon>Bacillota</taxon>
        <taxon>Bacilli</taxon>
        <taxon>Bacillales</taxon>
        <taxon>Bacillaceae</taxon>
        <taxon>Peribacillus</taxon>
    </lineage>
</organism>
<dbReference type="AlphaFoldDB" id="A0A941FRK1"/>
<protein>
    <recommendedName>
        <fullName evidence="3">Glycosyl transferase family 1 domain-containing protein</fullName>
    </recommendedName>
</protein>
<evidence type="ECO:0000313" key="1">
    <source>
        <dbReference type="EMBL" id="MBR8646300.1"/>
    </source>
</evidence>
<dbReference type="Gene3D" id="3.40.50.2000">
    <property type="entry name" value="Glycogen Phosphorylase B"/>
    <property type="match status" value="2"/>
</dbReference>
<name>A0A941FRK1_9BACI</name>
<reference evidence="1" key="1">
    <citation type="submission" date="2021-04" db="EMBL/GenBank/DDBJ databases">
        <title>Whole genome sequencing of Enterococci isolates from hospitalized patients.</title>
        <authorList>
            <person name="Ogoti B.M."/>
            <person name="Onyambu F.G."/>
        </authorList>
    </citation>
    <scope>NUCLEOTIDE SEQUENCE</scope>
    <source>
        <strain evidence="1">242</strain>
    </source>
</reference>
<evidence type="ECO:0000313" key="2">
    <source>
        <dbReference type="Proteomes" id="UP000680045"/>
    </source>
</evidence>